<proteinExistence type="predicted"/>
<reference evidence="1 2" key="1">
    <citation type="submission" date="2018-11" db="EMBL/GenBank/DDBJ databases">
        <authorList>
            <consortium name="Pathogen Informatics"/>
        </authorList>
    </citation>
    <scope>NUCLEOTIDE SEQUENCE [LARGE SCALE GENOMIC DNA]</scope>
</reference>
<sequence length="35" mass="3707">MTEAGALGSCDIQALRLAVGLQTEEIRSALSELME</sequence>
<dbReference type="EMBL" id="UYRU01114483">
    <property type="protein sequence ID" value="VDN45072.1"/>
    <property type="molecule type" value="Genomic_DNA"/>
</dbReference>
<evidence type="ECO:0000313" key="1">
    <source>
        <dbReference type="EMBL" id="VDN45072.1"/>
    </source>
</evidence>
<gene>
    <name evidence="1" type="ORF">DILT_LOCUS19512</name>
</gene>
<protein>
    <submittedName>
        <fullName evidence="1">Uncharacterized protein</fullName>
    </submittedName>
</protein>
<accession>A0A3P7RP79</accession>
<dbReference type="AlphaFoldDB" id="A0A3P7RP79"/>
<evidence type="ECO:0000313" key="2">
    <source>
        <dbReference type="Proteomes" id="UP000281553"/>
    </source>
</evidence>
<keyword evidence="2" id="KW-1185">Reference proteome</keyword>
<name>A0A3P7RP79_DIBLA</name>
<organism evidence="1 2">
    <name type="scientific">Dibothriocephalus latus</name>
    <name type="common">Fish tapeworm</name>
    <name type="synonym">Diphyllobothrium latum</name>
    <dbReference type="NCBI Taxonomy" id="60516"/>
    <lineage>
        <taxon>Eukaryota</taxon>
        <taxon>Metazoa</taxon>
        <taxon>Spiralia</taxon>
        <taxon>Lophotrochozoa</taxon>
        <taxon>Platyhelminthes</taxon>
        <taxon>Cestoda</taxon>
        <taxon>Eucestoda</taxon>
        <taxon>Diphyllobothriidea</taxon>
        <taxon>Diphyllobothriidae</taxon>
        <taxon>Dibothriocephalus</taxon>
    </lineage>
</organism>
<dbReference type="Proteomes" id="UP000281553">
    <property type="component" value="Unassembled WGS sequence"/>
</dbReference>